<evidence type="ECO:0000313" key="1">
    <source>
        <dbReference type="EMBL" id="KAI4469968.1"/>
    </source>
</evidence>
<dbReference type="EMBL" id="CM043015">
    <property type="protein sequence ID" value="KAI4469968.1"/>
    <property type="molecule type" value="Genomic_DNA"/>
</dbReference>
<sequence>MPELIVQKYKSSDMWVEALRVCRDYLPTLLPSLQAEYSNSSHNKTSAMDLETLLSRANEWALAGQHKQAIDCLLQVNTNIAEPSIVRRALLRASDMVNKFLFGQDAVETIKVLSPSGRLDKKARKLAKELEPAYESYIESRYKDRLLTDGNIEQLADVDIIGALDLLVEQGQWTRCIEKAKSHSAPVLHKYVAIYASHLIKDKFTLEAMNLYTALEYLQCRKTLTFTIKWH</sequence>
<comment type="caution">
    <text evidence="1">The sequence shown here is derived from an EMBL/GenBank/DDBJ whole genome shotgun (WGS) entry which is preliminary data.</text>
</comment>
<reference evidence="1" key="1">
    <citation type="submission" date="2022-04" db="EMBL/GenBank/DDBJ databases">
        <title>Chromosome-scale genome assembly of Holotrichia oblita Faldermann.</title>
        <authorList>
            <person name="Rongchong L."/>
        </authorList>
    </citation>
    <scope>NUCLEOTIDE SEQUENCE</scope>
    <source>
        <strain evidence="1">81SQS9</strain>
    </source>
</reference>
<organism evidence="1 2">
    <name type="scientific">Holotrichia oblita</name>
    <name type="common">Chafer beetle</name>
    <dbReference type="NCBI Taxonomy" id="644536"/>
    <lineage>
        <taxon>Eukaryota</taxon>
        <taxon>Metazoa</taxon>
        <taxon>Ecdysozoa</taxon>
        <taxon>Arthropoda</taxon>
        <taxon>Hexapoda</taxon>
        <taxon>Insecta</taxon>
        <taxon>Pterygota</taxon>
        <taxon>Neoptera</taxon>
        <taxon>Endopterygota</taxon>
        <taxon>Coleoptera</taxon>
        <taxon>Polyphaga</taxon>
        <taxon>Scarabaeiformia</taxon>
        <taxon>Scarabaeidae</taxon>
        <taxon>Melolonthinae</taxon>
        <taxon>Holotrichia</taxon>
    </lineage>
</organism>
<gene>
    <name evidence="1" type="ORF">MML48_1g13174</name>
</gene>
<dbReference type="Proteomes" id="UP001056778">
    <property type="component" value="Chromosome 1"/>
</dbReference>
<name>A0ACB9TT87_HOLOL</name>
<accession>A0ACB9TT87</accession>
<keyword evidence="2" id="KW-1185">Reference proteome</keyword>
<protein>
    <submittedName>
        <fullName evidence="1">Uncharacterized protein</fullName>
    </submittedName>
</protein>
<evidence type="ECO:0000313" key="2">
    <source>
        <dbReference type="Proteomes" id="UP001056778"/>
    </source>
</evidence>
<proteinExistence type="predicted"/>